<protein>
    <submittedName>
        <fullName evidence="1">3-oxoacyl-ACP reductase</fullName>
    </submittedName>
</protein>
<dbReference type="Proteomes" id="UP000192726">
    <property type="component" value="Chromosome"/>
</dbReference>
<dbReference type="PANTHER" id="PTHR45458:SF1">
    <property type="entry name" value="SHORT CHAIN DEHYDROGENASE"/>
    <property type="match status" value="1"/>
</dbReference>
<accession>A0A1V0U298</accession>
<evidence type="ECO:0000313" key="1">
    <source>
        <dbReference type="EMBL" id="ARF59160.1"/>
    </source>
</evidence>
<dbReference type="RefSeq" id="WP_083109352.1">
    <property type="nucleotide sequence ID" value="NZ_CP020569.1"/>
</dbReference>
<dbReference type="KEGG" id="sgv:B1H19_01155"/>
<proteinExistence type="predicted"/>
<dbReference type="InterPro" id="IPR002347">
    <property type="entry name" value="SDR_fam"/>
</dbReference>
<dbReference type="EMBL" id="CP020569">
    <property type="protein sequence ID" value="ARF59160.1"/>
    <property type="molecule type" value="Genomic_DNA"/>
</dbReference>
<dbReference type="InterPro" id="IPR036291">
    <property type="entry name" value="NAD(P)-bd_dom_sf"/>
</dbReference>
<evidence type="ECO:0000313" key="2">
    <source>
        <dbReference type="Proteomes" id="UP000192726"/>
    </source>
</evidence>
<dbReference type="InterPro" id="IPR052184">
    <property type="entry name" value="SDR_enzymes"/>
</dbReference>
<dbReference type="Gene3D" id="3.40.50.720">
    <property type="entry name" value="NAD(P)-binding Rossmann-like Domain"/>
    <property type="match status" value="1"/>
</dbReference>
<dbReference type="GO" id="GO:0016616">
    <property type="term" value="F:oxidoreductase activity, acting on the CH-OH group of donors, NAD or NADP as acceptor"/>
    <property type="evidence" value="ECO:0007669"/>
    <property type="project" value="TreeGrafter"/>
</dbReference>
<dbReference type="STRING" id="553510.B1H19_01155"/>
<name>A0A1V0U298_9ACTN</name>
<dbReference type="OrthoDB" id="9785826at2"/>
<dbReference type="SUPFAM" id="SSF51735">
    <property type="entry name" value="NAD(P)-binding Rossmann-fold domains"/>
    <property type="match status" value="1"/>
</dbReference>
<gene>
    <name evidence="1" type="ORF">B1H19_01155</name>
</gene>
<dbReference type="PANTHER" id="PTHR45458">
    <property type="entry name" value="SHORT-CHAIN DEHYDROGENASE/REDUCTASE SDR"/>
    <property type="match status" value="1"/>
</dbReference>
<sequence length="238" mass="25500">MPSTRTDPHQLTALIVGASRGLGHAMAAEFVDRGWNVVGTVRDTTARTPLHALADHADGHVTIEHLDINDPDQLPPLHERLAQRRLDVLFVNAGTTNNEQSPIGAVATADFIDVMVTNALSPMRVIEALEDLVSPTGLIGAMSSGQGSITNNTTGGREVYRGSKAALNMLMRSFAARQGETQRAFVLMAPGWIRTALGGPDAPFTIEESVPLLVDVLLSKLCTPGLAYLDRFGETVPW</sequence>
<keyword evidence="2" id="KW-1185">Reference proteome</keyword>
<dbReference type="Pfam" id="PF13561">
    <property type="entry name" value="adh_short_C2"/>
    <property type="match status" value="1"/>
</dbReference>
<dbReference type="PRINTS" id="PR00081">
    <property type="entry name" value="GDHRDH"/>
</dbReference>
<reference evidence="1 2" key="1">
    <citation type="submission" date="2017-04" db="EMBL/GenBank/DDBJ databases">
        <title>Complete Genome Sequence of Streptomyces gilvosporeus F607, a Capable Producer of Natamycin.</title>
        <authorList>
            <person name="Zong G."/>
            <person name="Zhong C."/>
            <person name="Fu J."/>
            <person name="Qin R."/>
            <person name="Cao G."/>
        </authorList>
    </citation>
    <scope>NUCLEOTIDE SEQUENCE [LARGE SCALE GENOMIC DNA]</scope>
    <source>
        <strain evidence="1 2">F607</strain>
    </source>
</reference>
<organism evidence="1 2">
    <name type="scientific">Streptomyces gilvosporeus</name>
    <dbReference type="NCBI Taxonomy" id="553510"/>
    <lineage>
        <taxon>Bacteria</taxon>
        <taxon>Bacillati</taxon>
        <taxon>Actinomycetota</taxon>
        <taxon>Actinomycetes</taxon>
        <taxon>Kitasatosporales</taxon>
        <taxon>Streptomycetaceae</taxon>
        <taxon>Streptomyces</taxon>
    </lineage>
</organism>
<dbReference type="AlphaFoldDB" id="A0A1V0U298"/>